<feature type="compositionally biased region" description="Acidic residues" evidence="5">
    <location>
        <begin position="641"/>
        <end position="652"/>
    </location>
</feature>
<evidence type="ECO:0000256" key="4">
    <source>
        <dbReference type="SAM" id="Coils"/>
    </source>
</evidence>
<organism evidence="7 8">
    <name type="scientific">Cuscuta campestris</name>
    <dbReference type="NCBI Taxonomy" id="132261"/>
    <lineage>
        <taxon>Eukaryota</taxon>
        <taxon>Viridiplantae</taxon>
        <taxon>Streptophyta</taxon>
        <taxon>Embryophyta</taxon>
        <taxon>Tracheophyta</taxon>
        <taxon>Spermatophyta</taxon>
        <taxon>Magnoliopsida</taxon>
        <taxon>eudicotyledons</taxon>
        <taxon>Gunneridae</taxon>
        <taxon>Pentapetalae</taxon>
        <taxon>asterids</taxon>
        <taxon>lamiids</taxon>
        <taxon>Solanales</taxon>
        <taxon>Convolvulaceae</taxon>
        <taxon>Cuscuteae</taxon>
        <taxon>Cuscuta</taxon>
        <taxon>Cuscuta subgen. Grammica</taxon>
        <taxon>Cuscuta sect. Cleistogrammica</taxon>
    </lineage>
</organism>
<protein>
    <recommendedName>
        <fullName evidence="6">Ubiquitin-like protease family profile domain-containing protein</fullName>
    </recommendedName>
</protein>
<evidence type="ECO:0000256" key="5">
    <source>
        <dbReference type="SAM" id="MobiDB-lite"/>
    </source>
</evidence>
<dbReference type="PROSITE" id="PS50600">
    <property type="entry name" value="ULP_PROTEASE"/>
    <property type="match status" value="1"/>
</dbReference>
<evidence type="ECO:0000256" key="3">
    <source>
        <dbReference type="ARBA" id="ARBA00022801"/>
    </source>
</evidence>
<feature type="domain" description="Ubiquitin-like protease family profile" evidence="6">
    <location>
        <begin position="767"/>
        <end position="978"/>
    </location>
</feature>
<dbReference type="Pfam" id="PF09331">
    <property type="entry name" value="DUF1985"/>
    <property type="match status" value="1"/>
</dbReference>
<dbReference type="EMBL" id="OOIL02006284">
    <property type="protein sequence ID" value="VFQ97133.1"/>
    <property type="molecule type" value="Genomic_DNA"/>
</dbReference>
<evidence type="ECO:0000256" key="1">
    <source>
        <dbReference type="ARBA" id="ARBA00005234"/>
    </source>
</evidence>
<evidence type="ECO:0000259" key="6">
    <source>
        <dbReference type="PROSITE" id="PS50600"/>
    </source>
</evidence>
<keyword evidence="4" id="KW-0175">Coiled coil</keyword>
<gene>
    <name evidence="7" type="ORF">CCAM_LOCUS38909</name>
</gene>
<dbReference type="InterPro" id="IPR015410">
    <property type="entry name" value="DUF1985"/>
</dbReference>
<dbReference type="Proteomes" id="UP000595140">
    <property type="component" value="Unassembled WGS sequence"/>
</dbReference>
<reference evidence="7 8" key="1">
    <citation type="submission" date="2018-04" db="EMBL/GenBank/DDBJ databases">
        <authorList>
            <person name="Vogel A."/>
        </authorList>
    </citation>
    <scope>NUCLEOTIDE SEQUENCE [LARGE SCALE GENOMIC DNA]</scope>
</reference>
<feature type="coiled-coil region" evidence="4">
    <location>
        <begin position="424"/>
        <end position="462"/>
    </location>
</feature>
<name>A0A484N7T0_9ASTE</name>
<dbReference type="InterPro" id="IPR038765">
    <property type="entry name" value="Papain-like_cys_pep_sf"/>
</dbReference>
<keyword evidence="8" id="KW-1185">Reference proteome</keyword>
<dbReference type="Gene3D" id="3.40.395.10">
    <property type="entry name" value="Adenoviral Proteinase, Chain A"/>
    <property type="match status" value="1"/>
</dbReference>
<dbReference type="SUPFAM" id="SSF54001">
    <property type="entry name" value="Cysteine proteinases"/>
    <property type="match status" value="1"/>
</dbReference>
<sequence length="1018" mass="115600">MASMKVTMASKKGESEDSDFVTRESDDMLLTMPNGLVYKRLCKPNLLDTKTEAKINSYCNVGNGVKKLKEMLSKDELSEFQKTAFGYWLDIGELKYVNGQLMILLTLNHVETMDRLHASEEISFSICGRLIKFTKKDFQEVSGFRFGSSSEKMENYTEPSDISKRYFNGQMNVTREDVKIEFERVKKNKNREALDAVKLGLLLMLGTCIIGNQPSIKLPGLDLHLVDDLSKFNEYPWGEDVWKDLVENVRKCCCIMNTSKKPRFNFPGFHFALQIWAYETFPALIQEKECILDEGKKTSWPRALRWSADGRTTKELLEKKIFKNEKFEWTEMVISDEGKVILKKARNRLSLRILKMTTPETAVVSEHGDALHATPNTRKRKSVEQCIQKGKSPEKTKMNLKKTSKTHSPQIILEKNGARDEKCKNETLNKIKSLEKMVKSIAANMAKNNRKVLSEIQELRKENQKQWGLVEECLKNAGILGKTQSQNLEQDKTGDCVKEKGEDMDIHWMNGLLTEANTDHNFQKGIDNKVIDQQVMEDGLEEGQKMESIIDNVETASQHHKMEIPTDIPTEPPQIVNDIPNEPPQMPNVVPIEPRQVLTDIPTKQPQILNDIPTEPQQVLNDDPSDGIDVEPPLNVGQLEDIQDEQAEGPDAEEQHIKDIAIDQPEDTTRQKRVVKCPDKFTHSDKKLKTRKAKSRQGPQTSKQKATDGGDGNSQPNNVEAEAGMAESHPEGLKLALTAENVELFLAQGLLSKKKKANGTKYTSQENALNPDEFRPLWGHDETMTKTWYYGFFYPDEWMNDVHVTVALKFMVMKAQEYGLTQPFAVTDSLFVSLLKREYDNYLGKRKTIAEAAFNTSILKPIVGAVPELGGRWAECDYVYMPINTGNHWILAVLDISNKCIRLYDSNSKGKTSRHTKPYLPCLQILLPKVMDKLEVYKERKMPEMGDDVLGIVNVNDCPQQQDAVSCGIFVVKMVEHLIMGMEVDEVDVAGIGTFRKKFATEVLLYANKRANRADQEG</sequence>
<dbReference type="PANTHER" id="PTHR48449">
    <property type="entry name" value="DUF1985 DOMAIN-CONTAINING PROTEIN"/>
    <property type="match status" value="1"/>
</dbReference>
<comment type="similarity">
    <text evidence="1">Belongs to the peptidase C48 family.</text>
</comment>
<dbReference type="GO" id="GO:0008234">
    <property type="term" value="F:cysteine-type peptidase activity"/>
    <property type="evidence" value="ECO:0007669"/>
    <property type="project" value="InterPro"/>
</dbReference>
<evidence type="ECO:0000313" key="8">
    <source>
        <dbReference type="Proteomes" id="UP000595140"/>
    </source>
</evidence>
<proteinExistence type="inferred from homology"/>
<dbReference type="PANTHER" id="PTHR48449:SF1">
    <property type="entry name" value="DUF1985 DOMAIN-CONTAINING PROTEIN"/>
    <property type="match status" value="1"/>
</dbReference>
<evidence type="ECO:0000313" key="7">
    <source>
        <dbReference type="EMBL" id="VFQ97133.1"/>
    </source>
</evidence>
<accession>A0A484N7T0</accession>
<dbReference type="InterPro" id="IPR003653">
    <property type="entry name" value="Peptidase_C48_C"/>
</dbReference>
<feature type="compositionally biased region" description="Basic and acidic residues" evidence="5">
    <location>
        <begin position="676"/>
        <end position="687"/>
    </location>
</feature>
<keyword evidence="3" id="KW-0378">Hydrolase</keyword>
<dbReference type="GO" id="GO:0006508">
    <property type="term" value="P:proteolysis"/>
    <property type="evidence" value="ECO:0007669"/>
    <property type="project" value="UniProtKB-KW"/>
</dbReference>
<keyword evidence="2" id="KW-0645">Protease</keyword>
<dbReference type="OrthoDB" id="1194650at2759"/>
<evidence type="ECO:0000256" key="2">
    <source>
        <dbReference type="ARBA" id="ARBA00022670"/>
    </source>
</evidence>
<dbReference type="AlphaFoldDB" id="A0A484N7T0"/>
<dbReference type="Pfam" id="PF02902">
    <property type="entry name" value="Peptidase_C48"/>
    <property type="match status" value="1"/>
</dbReference>
<feature type="region of interest" description="Disordered" evidence="5">
    <location>
        <begin position="606"/>
        <end position="730"/>
    </location>
</feature>